<evidence type="ECO:0000313" key="10">
    <source>
        <dbReference type="Proteomes" id="UP000037069"/>
    </source>
</evidence>
<dbReference type="PROSITE" id="PS50112">
    <property type="entry name" value="PAS"/>
    <property type="match status" value="1"/>
</dbReference>
<accession>A0A0L0C3M8</accession>
<dbReference type="GO" id="GO:0046983">
    <property type="term" value="F:protein dimerization activity"/>
    <property type="evidence" value="ECO:0007669"/>
    <property type="project" value="InterPro"/>
</dbReference>
<dbReference type="PROSITE" id="PS50888">
    <property type="entry name" value="BHLH"/>
    <property type="match status" value="1"/>
</dbReference>
<dbReference type="GO" id="GO:0045944">
    <property type="term" value="P:positive regulation of transcription by RNA polymerase II"/>
    <property type="evidence" value="ECO:0007669"/>
    <property type="project" value="UniProtKB-ARBA"/>
</dbReference>
<keyword evidence="5" id="KW-0539">Nucleus</keyword>
<dbReference type="STRING" id="7375.A0A0L0C3M8"/>
<dbReference type="CDD" id="cd00130">
    <property type="entry name" value="PAS"/>
    <property type="match status" value="2"/>
</dbReference>
<dbReference type="EMBL" id="JRES01000953">
    <property type="protein sequence ID" value="KNC26846.1"/>
    <property type="molecule type" value="Genomic_DNA"/>
</dbReference>
<evidence type="ECO:0000256" key="2">
    <source>
        <dbReference type="ARBA" id="ARBA00023015"/>
    </source>
</evidence>
<evidence type="ECO:0000256" key="6">
    <source>
        <dbReference type="SAM" id="MobiDB-lite"/>
    </source>
</evidence>
<feature type="compositionally biased region" description="Pro residues" evidence="6">
    <location>
        <begin position="840"/>
        <end position="850"/>
    </location>
</feature>
<sequence>MHIEAIKLMMMYPDKCLEKSALSNPTPHLPVTVNEMHHHHAQHPAHALQLVQTAETNHHPHHTHPHHPAHHHLQIHPHHLATHAAILPPQLGNMQQHGQHQQQQQTLHLQQQQQQQHQHTPAQQHHQQLQAQQQQQQQQHHHQQTQQQQPPTSHVTGQHPQQQQQQTPQSQQPSQTHSNQQQQQHSAMFTRFDANKSTKGASKLRRDLINAEIANLRDLLPLPQSTRQRLSQLQLMALVCVYVRKANYFQQVFKRHDISIHQAPTPNIGFSKALSGFLMMLTQNGKLLYISDNAAEYLGHSMEDLLIHGDSVYDIIDKQDHSAIQAELNRNVPPQPGQHINSAAAAAAAISNLEGEHRMFLCRMNVSRNARRQMRFGDQKVVLVQGHYLSFLPLCSRNEPVFLATCTPIAMPETRECVVQGATNVFTTIHSMDMKIAHIDKNGEFHLGYTRCDIQGLSWYSLIHSDNLREAQSKHRLITQSEQDRSCILLVRMQRRQGDFIWVHVVLQVRDAQDTNQQPVIVCTNQVLNEREASVMILNSWLYHYYTVQSKIQFGLPYDGGTRVPATPPTAGNPTSVYYHHHIHHHTPTSAFSPTSVVGSPYTALHHPNNHHQYHHMPPYGTFHASDTAVLQRTNGSGGGSELMLEANRENLASDINMSHTTNGGIEPVDYSQLGGISNHSISPSRSPLSNKSNAAAEMRCESTNSSISSHASAATSYTLSCASHSRTTSPPAKRRAVGKLEPIYLQENSSDGQHHDLQNEMDSVYQVHTHRADSHSSVIFATVVPTRSRLLNKLLPPDPADFMDQWNPSPPWSESNQKLSLDNSSSSQQELSPCITTTPPTPTSAPPSVGPACGTGVHTLGSAFSFEWMPDQLVDSCVTCLNSEGLPVVVTHPHHHQHHPHQHHVSPHHTPHATHHHPHCPPAWTSHMISTDHYNHLMASQRDQRILSLPETLPHERSESLEVQTKCERIDDLTTSNGDFNILLSQLFFADSENHHDGH</sequence>
<dbReference type="SUPFAM" id="SSF55785">
    <property type="entry name" value="PYP-like sensor domain (PAS domain)"/>
    <property type="match status" value="2"/>
</dbReference>
<dbReference type="SMART" id="SM00091">
    <property type="entry name" value="PAS"/>
    <property type="match status" value="2"/>
</dbReference>
<feature type="compositionally biased region" description="Low complexity" evidence="6">
    <location>
        <begin position="158"/>
        <end position="185"/>
    </location>
</feature>
<comment type="subcellular location">
    <subcellularLocation>
        <location evidence="1">Nucleus</location>
    </subcellularLocation>
</comment>
<feature type="region of interest" description="Disordered" evidence="6">
    <location>
        <begin position="677"/>
        <end position="698"/>
    </location>
</feature>
<dbReference type="OMA" id="VAYQQWP"/>
<dbReference type="GO" id="GO:0005634">
    <property type="term" value="C:nucleus"/>
    <property type="evidence" value="ECO:0007669"/>
    <property type="project" value="UniProtKB-SubCell"/>
</dbReference>
<dbReference type="FunFam" id="3.30.450.20:FF:000081">
    <property type="entry name" value="Dysfusion, isoform B"/>
    <property type="match status" value="1"/>
</dbReference>
<protein>
    <recommendedName>
        <fullName evidence="11">Neuronal PAS domain-containing protein 4</fullName>
    </recommendedName>
</protein>
<feature type="region of interest" description="Disordered" evidence="6">
    <location>
        <begin position="894"/>
        <end position="919"/>
    </location>
</feature>
<dbReference type="CDD" id="cd19697">
    <property type="entry name" value="bHLH-PAS_NPAS4_PASD10"/>
    <property type="match status" value="1"/>
</dbReference>
<dbReference type="OrthoDB" id="9978016at2759"/>
<feature type="compositionally biased region" description="Low complexity" evidence="6">
    <location>
        <begin position="95"/>
        <end position="151"/>
    </location>
</feature>
<feature type="region of interest" description="Disordered" evidence="6">
    <location>
        <begin position="802"/>
        <end position="850"/>
    </location>
</feature>
<feature type="domain" description="BHLH" evidence="8">
    <location>
        <begin position="193"/>
        <end position="246"/>
    </location>
</feature>
<evidence type="ECO:0000259" key="7">
    <source>
        <dbReference type="PROSITE" id="PS50112"/>
    </source>
</evidence>
<dbReference type="GO" id="GO:0000981">
    <property type="term" value="F:DNA-binding transcription factor activity, RNA polymerase II-specific"/>
    <property type="evidence" value="ECO:0007669"/>
    <property type="project" value="TreeGrafter"/>
</dbReference>
<name>A0A0L0C3M8_LUCCU</name>
<dbReference type="Pfam" id="PF14598">
    <property type="entry name" value="PAS_11"/>
    <property type="match status" value="1"/>
</dbReference>
<dbReference type="PANTHER" id="PTHR23043">
    <property type="entry name" value="HYPOXIA-INDUCIBLE FACTOR 1 ALPHA"/>
    <property type="match status" value="1"/>
</dbReference>
<evidence type="ECO:0000256" key="5">
    <source>
        <dbReference type="ARBA" id="ARBA00023242"/>
    </source>
</evidence>
<feature type="compositionally biased region" description="Polar residues" evidence="6">
    <location>
        <begin position="677"/>
        <end position="694"/>
    </location>
</feature>
<feature type="region of interest" description="Disordered" evidence="6">
    <location>
        <begin position="93"/>
        <end position="186"/>
    </location>
</feature>
<keyword evidence="3" id="KW-0238">DNA-binding</keyword>
<dbReference type="Pfam" id="PF23183">
    <property type="entry name" value="bHLH_NPAS4"/>
    <property type="match status" value="1"/>
</dbReference>
<dbReference type="PANTHER" id="PTHR23043:SF39">
    <property type="entry name" value="DYSFUSION, ISOFORM D"/>
    <property type="match status" value="1"/>
</dbReference>
<feature type="domain" description="PAS" evidence="7">
    <location>
        <begin position="272"/>
        <end position="335"/>
    </location>
</feature>
<keyword evidence="10" id="KW-1185">Reference proteome</keyword>
<dbReference type="Proteomes" id="UP000037069">
    <property type="component" value="Unassembled WGS sequence"/>
</dbReference>
<keyword evidence="4" id="KW-0804">Transcription</keyword>
<reference evidence="9 10" key="1">
    <citation type="journal article" date="2015" name="Nat. Commun.">
        <title>Lucilia cuprina genome unlocks parasitic fly biology to underpin future interventions.</title>
        <authorList>
            <person name="Anstead C.A."/>
            <person name="Korhonen P.K."/>
            <person name="Young N.D."/>
            <person name="Hall R.S."/>
            <person name="Jex A.R."/>
            <person name="Murali S.C."/>
            <person name="Hughes D.S."/>
            <person name="Lee S.F."/>
            <person name="Perry T."/>
            <person name="Stroehlein A.J."/>
            <person name="Ansell B.R."/>
            <person name="Breugelmans B."/>
            <person name="Hofmann A."/>
            <person name="Qu J."/>
            <person name="Dugan S."/>
            <person name="Lee S.L."/>
            <person name="Chao H."/>
            <person name="Dinh H."/>
            <person name="Han Y."/>
            <person name="Doddapaneni H.V."/>
            <person name="Worley K.C."/>
            <person name="Muzny D.M."/>
            <person name="Ioannidis P."/>
            <person name="Waterhouse R.M."/>
            <person name="Zdobnov E.M."/>
            <person name="James P.J."/>
            <person name="Bagnall N.H."/>
            <person name="Kotze A.C."/>
            <person name="Gibbs R.A."/>
            <person name="Richards S."/>
            <person name="Batterham P."/>
            <person name="Gasser R.B."/>
        </authorList>
    </citation>
    <scope>NUCLEOTIDE SEQUENCE [LARGE SCALE GENOMIC DNA]</scope>
    <source>
        <strain evidence="9 10">LS</strain>
        <tissue evidence="9">Full body</tissue>
    </source>
</reference>
<dbReference type="AlphaFoldDB" id="A0A0L0C3M8"/>
<keyword evidence="2" id="KW-0805">Transcription regulation</keyword>
<dbReference type="InterPro" id="IPR011598">
    <property type="entry name" value="bHLH_dom"/>
</dbReference>
<proteinExistence type="predicted"/>
<dbReference type="InterPro" id="IPR000014">
    <property type="entry name" value="PAS"/>
</dbReference>
<comment type="caution">
    <text evidence="9">The sequence shown here is derived from an EMBL/GenBank/DDBJ whole genome shotgun (WGS) entry which is preliminary data.</text>
</comment>
<evidence type="ECO:0000313" key="9">
    <source>
        <dbReference type="EMBL" id="KNC26846.1"/>
    </source>
</evidence>
<evidence type="ECO:0000259" key="8">
    <source>
        <dbReference type="PROSITE" id="PS50888"/>
    </source>
</evidence>
<evidence type="ECO:0000256" key="1">
    <source>
        <dbReference type="ARBA" id="ARBA00004123"/>
    </source>
</evidence>
<dbReference type="Gene3D" id="3.30.450.20">
    <property type="entry name" value="PAS domain"/>
    <property type="match status" value="2"/>
</dbReference>
<feature type="compositionally biased region" description="Polar residues" evidence="6">
    <location>
        <begin position="813"/>
        <end position="836"/>
    </location>
</feature>
<evidence type="ECO:0008006" key="11">
    <source>
        <dbReference type="Google" id="ProtNLM"/>
    </source>
</evidence>
<evidence type="ECO:0000256" key="4">
    <source>
        <dbReference type="ARBA" id="ARBA00023163"/>
    </source>
</evidence>
<gene>
    <name evidence="9" type="ORF">FF38_13002</name>
</gene>
<evidence type="ECO:0000256" key="3">
    <source>
        <dbReference type="ARBA" id="ARBA00023125"/>
    </source>
</evidence>
<dbReference type="GO" id="GO:0000977">
    <property type="term" value="F:RNA polymerase II transcription regulatory region sequence-specific DNA binding"/>
    <property type="evidence" value="ECO:0007669"/>
    <property type="project" value="TreeGrafter"/>
</dbReference>
<dbReference type="InterPro" id="IPR056192">
    <property type="entry name" value="bHLH_NPAS4"/>
</dbReference>
<dbReference type="NCBIfam" id="TIGR00229">
    <property type="entry name" value="sensory_box"/>
    <property type="match status" value="1"/>
</dbReference>
<feature type="non-terminal residue" evidence="9">
    <location>
        <position position="1000"/>
    </location>
</feature>
<organism evidence="9 10">
    <name type="scientific">Lucilia cuprina</name>
    <name type="common">Green bottle fly</name>
    <name type="synonym">Australian sheep blowfly</name>
    <dbReference type="NCBI Taxonomy" id="7375"/>
    <lineage>
        <taxon>Eukaryota</taxon>
        <taxon>Metazoa</taxon>
        <taxon>Ecdysozoa</taxon>
        <taxon>Arthropoda</taxon>
        <taxon>Hexapoda</taxon>
        <taxon>Insecta</taxon>
        <taxon>Pterygota</taxon>
        <taxon>Neoptera</taxon>
        <taxon>Endopterygota</taxon>
        <taxon>Diptera</taxon>
        <taxon>Brachycera</taxon>
        <taxon>Muscomorpha</taxon>
        <taxon>Oestroidea</taxon>
        <taxon>Calliphoridae</taxon>
        <taxon>Luciliinae</taxon>
        <taxon>Lucilia</taxon>
    </lineage>
</organism>
<dbReference type="InterPro" id="IPR035965">
    <property type="entry name" value="PAS-like_dom_sf"/>
</dbReference>